<evidence type="ECO:0000313" key="2">
    <source>
        <dbReference type="Proteomes" id="UP000671913"/>
    </source>
</evidence>
<dbReference type="EMBL" id="CP060096">
    <property type="protein sequence ID" value="QSZ27681.1"/>
    <property type="molecule type" value="Genomic_DNA"/>
</dbReference>
<dbReference type="InterPro" id="IPR058240">
    <property type="entry name" value="rSAM_sf"/>
</dbReference>
<dbReference type="InterPro" id="IPR013785">
    <property type="entry name" value="Aldolase_TIM"/>
</dbReference>
<dbReference type="KEGG" id="aaut:ACETAC_01895"/>
<dbReference type="Gene3D" id="3.20.20.70">
    <property type="entry name" value="Aldolase class I"/>
    <property type="match status" value="1"/>
</dbReference>
<dbReference type="SUPFAM" id="SSF102114">
    <property type="entry name" value="Radical SAM enzymes"/>
    <property type="match status" value="1"/>
</dbReference>
<dbReference type="RefSeq" id="WP_284680389.1">
    <property type="nucleotide sequence ID" value="NZ_CP060096.1"/>
</dbReference>
<evidence type="ECO:0000313" key="1">
    <source>
        <dbReference type="EMBL" id="QSZ27681.1"/>
    </source>
</evidence>
<accession>A0A975AWI4</accession>
<keyword evidence="2" id="KW-1185">Reference proteome</keyword>
<reference evidence="1" key="1">
    <citation type="submission" date="2020-08" db="EMBL/GenBank/DDBJ databases">
        <title>Genomic insights into the carbon and energy metabolism of the first obligate autotrophic acetogenic bacterium Aceticella autotrophica gen. nov., sp. nov.</title>
        <authorList>
            <person name="Toshchakov S.V."/>
            <person name="Elcheninov A.G."/>
            <person name="Kublanov I.V."/>
            <person name="Frolov E.N."/>
            <person name="Lebedinsky A.V."/>
        </authorList>
    </citation>
    <scope>NUCLEOTIDE SEQUENCE</scope>
    <source>
        <strain evidence="1">3443-3Ac</strain>
    </source>
</reference>
<gene>
    <name evidence="1" type="ORF">ACETAC_01895</name>
</gene>
<organism evidence="1 2">
    <name type="scientific">Aceticella autotrophica</name>
    <dbReference type="NCBI Taxonomy" id="2755338"/>
    <lineage>
        <taxon>Bacteria</taxon>
        <taxon>Bacillati</taxon>
        <taxon>Bacillota</taxon>
        <taxon>Clostridia</taxon>
        <taxon>Thermoanaerobacterales</taxon>
        <taxon>Thermoanaerobacteraceae</taxon>
        <taxon>Aceticella</taxon>
    </lineage>
</organism>
<sequence length="84" mass="9895">MKTKPLFFKLDSLDEEIYKNIVRVKRSFNQLMNGLYKIYKKGFTNTTDFADNTKLTRVAFSAVIFKQNFNELPILKEYAHSHNA</sequence>
<proteinExistence type="predicted"/>
<name>A0A975AWI4_9THEO</name>
<dbReference type="AlphaFoldDB" id="A0A975AWI4"/>
<dbReference type="Proteomes" id="UP000671913">
    <property type="component" value="Chromosome"/>
</dbReference>
<protein>
    <submittedName>
        <fullName evidence="1">Uncharacterized protein</fullName>
    </submittedName>
</protein>